<organism evidence="3 4">
    <name type="scientific">Diacronema lutheri</name>
    <name type="common">Unicellular marine alga</name>
    <name type="synonym">Monochrysis lutheri</name>
    <dbReference type="NCBI Taxonomy" id="2081491"/>
    <lineage>
        <taxon>Eukaryota</taxon>
        <taxon>Haptista</taxon>
        <taxon>Haptophyta</taxon>
        <taxon>Pavlovophyceae</taxon>
        <taxon>Pavlovales</taxon>
        <taxon>Pavlovaceae</taxon>
        <taxon>Diacronema</taxon>
    </lineage>
</organism>
<dbReference type="Proteomes" id="UP000751190">
    <property type="component" value="Unassembled WGS sequence"/>
</dbReference>
<dbReference type="Pfam" id="PF03009">
    <property type="entry name" value="GDPD"/>
    <property type="match status" value="1"/>
</dbReference>
<feature type="transmembrane region" description="Helical" evidence="1">
    <location>
        <begin position="15"/>
        <end position="39"/>
    </location>
</feature>
<dbReference type="OMA" id="WADRTNG"/>
<evidence type="ECO:0000313" key="3">
    <source>
        <dbReference type="EMBL" id="KAG8468174.1"/>
    </source>
</evidence>
<proteinExistence type="predicted"/>
<comment type="caution">
    <text evidence="3">The sequence shown here is derived from an EMBL/GenBank/DDBJ whole genome shotgun (WGS) entry which is preliminary data.</text>
</comment>
<protein>
    <recommendedName>
        <fullName evidence="2">GP-PDE domain-containing protein</fullName>
    </recommendedName>
</protein>
<evidence type="ECO:0000259" key="2">
    <source>
        <dbReference type="PROSITE" id="PS51704"/>
    </source>
</evidence>
<keyword evidence="4" id="KW-1185">Reference proteome</keyword>
<dbReference type="PANTHER" id="PTHR46211">
    <property type="entry name" value="GLYCEROPHOSPHORYL DIESTER PHOSPHODIESTERASE"/>
    <property type="match status" value="1"/>
</dbReference>
<keyword evidence="1" id="KW-1133">Transmembrane helix</keyword>
<gene>
    <name evidence="3" type="ORF">KFE25_013257</name>
</gene>
<dbReference type="SUPFAM" id="SSF51695">
    <property type="entry name" value="PLC-like phosphodiesterases"/>
    <property type="match status" value="1"/>
</dbReference>
<dbReference type="EMBL" id="JAGTXO010000004">
    <property type="protein sequence ID" value="KAG8468174.1"/>
    <property type="molecule type" value="Genomic_DNA"/>
</dbReference>
<name>A0A8J6CD28_DIALT</name>
<keyword evidence="1" id="KW-0812">Transmembrane</keyword>
<feature type="domain" description="GP-PDE" evidence="2">
    <location>
        <begin position="72"/>
        <end position="323"/>
    </location>
</feature>
<dbReference type="PROSITE" id="PS51704">
    <property type="entry name" value="GP_PDE"/>
    <property type="match status" value="1"/>
</dbReference>
<dbReference type="InterPro" id="IPR017946">
    <property type="entry name" value="PLC-like_Pdiesterase_TIM-brl"/>
</dbReference>
<dbReference type="GO" id="GO:0006629">
    <property type="term" value="P:lipid metabolic process"/>
    <property type="evidence" value="ECO:0007669"/>
    <property type="project" value="InterPro"/>
</dbReference>
<dbReference type="InterPro" id="IPR030395">
    <property type="entry name" value="GP_PDE_dom"/>
</dbReference>
<accession>A0A8J6CD28</accession>
<dbReference type="AlphaFoldDB" id="A0A8J6CD28"/>
<keyword evidence="1" id="KW-0472">Membrane</keyword>
<dbReference type="GO" id="GO:0008081">
    <property type="term" value="F:phosphoric diester hydrolase activity"/>
    <property type="evidence" value="ECO:0007669"/>
    <property type="project" value="InterPro"/>
</dbReference>
<sequence length="350" mass="37776">MVTHDGGSPPPMLDLLGWLAGVLGWLAGATTALVSSLLAELLQRVHDLFVWRMFDLLAWRLMPAGRTLGCSMALIAHRGASAAHPENTMRAMLAALDAGAHGVEYDLQQLADGTLIVLHDETLRRTARRGVLPADDRLLDMPVGELRLTELERVDVGGGSPPTFERMLATLLARDSSRLSFAELKRGSGGAMVAEALRIARKLGAGPQSVVWISFDAEVCAQLKRAAPEYRVLLLGLGAREHDVRALLERAHALGLDGIDAGAHPGALTPAVVRDAHARGMLVAAWVYKAPAANDREGVWEYMHRADVDFFTTNWPDTVAGWADRTNGGRAPHAQTTARIDPGRNLEIAR</sequence>
<evidence type="ECO:0000256" key="1">
    <source>
        <dbReference type="SAM" id="Phobius"/>
    </source>
</evidence>
<evidence type="ECO:0000313" key="4">
    <source>
        <dbReference type="Proteomes" id="UP000751190"/>
    </source>
</evidence>
<dbReference type="OrthoDB" id="1470350at2759"/>
<dbReference type="PANTHER" id="PTHR46211:SF14">
    <property type="entry name" value="GLYCEROPHOSPHODIESTER PHOSPHODIESTERASE"/>
    <property type="match status" value="1"/>
</dbReference>
<dbReference type="Gene3D" id="3.20.20.190">
    <property type="entry name" value="Phosphatidylinositol (PI) phosphodiesterase"/>
    <property type="match status" value="1"/>
</dbReference>
<reference evidence="3" key="1">
    <citation type="submission" date="2021-05" db="EMBL/GenBank/DDBJ databases">
        <title>The genome of the haptophyte Pavlova lutheri (Diacronema luteri, Pavlovales) - a model for lipid biosynthesis in eukaryotic algae.</title>
        <authorList>
            <person name="Hulatt C.J."/>
            <person name="Posewitz M.C."/>
        </authorList>
    </citation>
    <scope>NUCLEOTIDE SEQUENCE</scope>
    <source>
        <strain evidence="3">NIVA-4/92</strain>
    </source>
</reference>